<reference evidence="2" key="2">
    <citation type="journal article" date="2013" name="Mol. Ecol.">
        <title>Impact of climate changes from Middle Miocene onwards on evolutionary diversification in Eurasia: Insights from the mesobuthid scorpions.</title>
        <authorList>
            <person name="Shi C.M."/>
            <person name="Ji Y.J."/>
            <person name="Liu L."/>
            <person name="Wang L."/>
            <person name="Zhang D.X."/>
        </authorList>
    </citation>
    <scope>NUCLEOTIDE SEQUENCE</scope>
    <source>
        <strain evidence="1">MeuIII</strain>
        <strain evidence="2">MeuV</strain>
    </source>
</reference>
<feature type="non-terminal residue" evidence="2">
    <location>
        <position position="105"/>
    </location>
</feature>
<dbReference type="InterPro" id="IPR051237">
    <property type="entry name" value="Ferric-chelate_Red/DefProt"/>
</dbReference>
<dbReference type="PANTHER" id="PTHR45828:SF9">
    <property type="entry name" value="CELL WALL INTEGRITY AND STRESS RESPONSE COMPONENT 4-LIKE-RELATED"/>
    <property type="match status" value="1"/>
</dbReference>
<proteinExistence type="predicted"/>
<organism evidence="2">
    <name type="scientific">Mesobuthus eupeus</name>
    <name type="common">Lesser Asian scorpion</name>
    <name type="synonym">Buthus eupeus</name>
    <dbReference type="NCBI Taxonomy" id="34648"/>
    <lineage>
        <taxon>Eukaryota</taxon>
        <taxon>Metazoa</taxon>
        <taxon>Ecdysozoa</taxon>
        <taxon>Arthropoda</taxon>
        <taxon>Chelicerata</taxon>
        <taxon>Arachnida</taxon>
        <taxon>Scorpiones</taxon>
        <taxon>Buthida</taxon>
        <taxon>Buthoidea</taxon>
        <taxon>Buthidae</taxon>
        <taxon>Mesobuthus</taxon>
    </lineage>
</organism>
<dbReference type="EMBL" id="KC165742">
    <property type="protein sequence ID" value="AGF80272.1"/>
    <property type="molecule type" value="Genomic_DNA"/>
</dbReference>
<accession>M1PL80</accession>
<protein>
    <submittedName>
        <fullName evidence="2">Serin-type endopeptidase</fullName>
    </submittedName>
</protein>
<name>M1PL80_MESEU</name>
<feature type="non-terminal residue" evidence="2">
    <location>
        <position position="1"/>
    </location>
</feature>
<sequence>NCYAYPTGAPPAACKSLIPTHRVIVDGRPTSDVYQPQTGESPYKLTAVVNSDSSVTRKFRQKFILVTLSGEVFKGFVFRSFDENDDPINGQFVYGTRLRTLNCDS</sequence>
<evidence type="ECO:0000313" key="1">
    <source>
        <dbReference type="EMBL" id="AGF80272.1"/>
    </source>
</evidence>
<reference evidence="2" key="1">
    <citation type="submission" date="2012-11" db="EMBL/GenBank/DDBJ databases">
        <authorList>
            <person name="Shi C.-M."/>
            <person name="Ji Y.-J."/>
            <person name="Liu L."/>
            <person name="Wang L."/>
            <person name="Zhang D.-X."/>
        </authorList>
    </citation>
    <scope>NUCLEOTIDE SEQUENCE</scope>
    <source>
        <strain evidence="1">MeuIII</strain>
        <strain evidence="2">MeuV</strain>
    </source>
</reference>
<dbReference type="PANTHER" id="PTHR45828">
    <property type="entry name" value="CYTOCHROME B561/FERRIC REDUCTASE TRANSMEMBRANE"/>
    <property type="match status" value="1"/>
</dbReference>
<evidence type="ECO:0000313" key="2">
    <source>
        <dbReference type="EMBL" id="AGF80274.1"/>
    </source>
</evidence>
<dbReference type="AlphaFoldDB" id="M1PL80"/>
<dbReference type="GO" id="GO:0016020">
    <property type="term" value="C:membrane"/>
    <property type="evidence" value="ECO:0007669"/>
    <property type="project" value="TreeGrafter"/>
</dbReference>
<dbReference type="EMBL" id="KC165744">
    <property type="protein sequence ID" value="AGF80274.1"/>
    <property type="molecule type" value="Genomic_DNA"/>
</dbReference>